<proteinExistence type="predicted"/>
<sequence>MFPRFHTCKQIIPRCRFSISSRSSDYHNNNHHTDKGTINNVNMVNSQMLIEKIRNHNYKLTIDQLKLINDIKLENERNKPLDQYFKNIGFIETDSSITNNNNVKLNNELIDLRQFKNILQQTNSSSNEANHSFKRQRYRIQPNIHEQPKFIPQSKTQNYKMTQAADYIYYVKSNFNYNFNQPTEISRFEYLENSIFALNNNSQSTFTKFISLDLKLLNNELKEIGITIYDSSLNQNSIIPTFNTIHILIDEHFGILSKNNYQCGQSLKLPFKDALVFLKFFLQKNFIFEQNNKLVSYQSSNLIPLLRKLKIEIPFNQNTILDLHNLYMVPFLYVDATFYNNNNNNKDGNNNNVNKRFDSLMKTLPFFMKFESIVKRFNLNLSMDLNNSGNKSYYTMCILLKLLDPNQRSNLKLDDLNHNFEFMEKFLSSEIDHFISNYNSIIPAHDSANACTNNNNGQDMQHLPAKEFDNFKDALKYFANVTIS</sequence>
<evidence type="ECO:0000313" key="2">
    <source>
        <dbReference type="Proteomes" id="UP000769528"/>
    </source>
</evidence>
<protein>
    <submittedName>
        <fullName evidence="1">Uncharacterized protein</fullName>
    </submittedName>
</protein>
<organism evidence="1 2">
    <name type="scientific">Wickerhamomyces mucosus</name>
    <dbReference type="NCBI Taxonomy" id="1378264"/>
    <lineage>
        <taxon>Eukaryota</taxon>
        <taxon>Fungi</taxon>
        <taxon>Dikarya</taxon>
        <taxon>Ascomycota</taxon>
        <taxon>Saccharomycotina</taxon>
        <taxon>Saccharomycetes</taxon>
        <taxon>Phaffomycetales</taxon>
        <taxon>Wickerhamomycetaceae</taxon>
        <taxon>Wickerhamomyces</taxon>
    </lineage>
</organism>
<accession>A0A9P8TDY9</accession>
<evidence type="ECO:0000313" key="1">
    <source>
        <dbReference type="EMBL" id="KAH3674841.1"/>
    </source>
</evidence>
<gene>
    <name evidence="1" type="ORF">WICMUC_003044</name>
</gene>
<name>A0A9P8TDY9_9ASCO</name>
<keyword evidence="2" id="KW-1185">Reference proteome</keyword>
<reference evidence="1" key="1">
    <citation type="journal article" date="2021" name="Open Biol.">
        <title>Shared evolutionary footprints suggest mitochondrial oxidative damage underlies multiple complex I losses in fungi.</title>
        <authorList>
            <person name="Schikora-Tamarit M.A."/>
            <person name="Marcet-Houben M."/>
            <person name="Nosek J."/>
            <person name="Gabaldon T."/>
        </authorList>
    </citation>
    <scope>NUCLEOTIDE SEQUENCE</scope>
    <source>
        <strain evidence="1">CBS6341</strain>
    </source>
</reference>
<dbReference type="AlphaFoldDB" id="A0A9P8TDY9"/>
<dbReference type="EMBL" id="JAEUBF010000796">
    <property type="protein sequence ID" value="KAH3674841.1"/>
    <property type="molecule type" value="Genomic_DNA"/>
</dbReference>
<dbReference type="Proteomes" id="UP000769528">
    <property type="component" value="Unassembled WGS sequence"/>
</dbReference>
<comment type="caution">
    <text evidence="1">The sequence shown here is derived from an EMBL/GenBank/DDBJ whole genome shotgun (WGS) entry which is preliminary data.</text>
</comment>
<reference evidence="1" key="2">
    <citation type="submission" date="2021-01" db="EMBL/GenBank/DDBJ databases">
        <authorList>
            <person name="Schikora-Tamarit M.A."/>
        </authorList>
    </citation>
    <scope>NUCLEOTIDE SEQUENCE</scope>
    <source>
        <strain evidence="1">CBS6341</strain>
    </source>
</reference>
<dbReference type="OrthoDB" id="10650031at2759"/>